<evidence type="ECO:0000259" key="1">
    <source>
        <dbReference type="PROSITE" id="PS50983"/>
    </source>
</evidence>
<dbReference type="InterPro" id="IPR002491">
    <property type="entry name" value="ABC_transptr_periplasmic_BD"/>
</dbReference>
<feature type="domain" description="Fe/B12 periplasmic-binding" evidence="1">
    <location>
        <begin position="37"/>
        <end position="289"/>
    </location>
</feature>
<dbReference type="SUPFAM" id="SSF53807">
    <property type="entry name" value="Helical backbone' metal receptor"/>
    <property type="match status" value="1"/>
</dbReference>
<dbReference type="Gene3D" id="3.40.50.1980">
    <property type="entry name" value="Nitrogenase molybdenum iron protein domain"/>
    <property type="match status" value="2"/>
</dbReference>
<gene>
    <name evidence="2" type="ORF">SAMN05421779_103128</name>
</gene>
<dbReference type="PANTHER" id="PTHR30535:SF4">
    <property type="entry name" value="HEMIN-BINDING PERIPLASMIC PROTEIN HMUT"/>
    <property type="match status" value="1"/>
</dbReference>
<dbReference type="PROSITE" id="PS51318">
    <property type="entry name" value="TAT"/>
    <property type="match status" value="1"/>
</dbReference>
<dbReference type="PANTHER" id="PTHR30535">
    <property type="entry name" value="VITAMIN B12-BINDING PROTEIN"/>
    <property type="match status" value="1"/>
</dbReference>
<keyword evidence="3" id="KW-1185">Reference proteome</keyword>
<dbReference type="EMBL" id="FTOA01000003">
    <property type="protein sequence ID" value="SIS69158.1"/>
    <property type="molecule type" value="Genomic_DNA"/>
</dbReference>
<dbReference type="Proteomes" id="UP000185678">
    <property type="component" value="Unassembled WGS sequence"/>
</dbReference>
<dbReference type="RefSeq" id="WP_084194687.1">
    <property type="nucleotide sequence ID" value="NZ_FTOA01000003.1"/>
</dbReference>
<dbReference type="InterPro" id="IPR006311">
    <property type="entry name" value="TAT_signal"/>
</dbReference>
<accession>A0A1N7L5M7</accession>
<dbReference type="AlphaFoldDB" id="A0A1N7L5M7"/>
<name>A0A1N7L5M7_9PROT</name>
<protein>
    <submittedName>
        <fullName evidence="2">Iron complex transport system substrate-binding protein</fullName>
    </submittedName>
</protein>
<organism evidence="2 3">
    <name type="scientific">Insolitispirillum peregrinum</name>
    <dbReference type="NCBI Taxonomy" id="80876"/>
    <lineage>
        <taxon>Bacteria</taxon>
        <taxon>Pseudomonadati</taxon>
        <taxon>Pseudomonadota</taxon>
        <taxon>Alphaproteobacteria</taxon>
        <taxon>Rhodospirillales</taxon>
        <taxon>Novispirillaceae</taxon>
        <taxon>Insolitispirillum</taxon>
    </lineage>
</organism>
<dbReference type="Pfam" id="PF01497">
    <property type="entry name" value="Peripla_BP_2"/>
    <property type="match status" value="1"/>
</dbReference>
<evidence type="ECO:0000313" key="2">
    <source>
        <dbReference type="EMBL" id="SIS69158.1"/>
    </source>
</evidence>
<evidence type="ECO:0000313" key="3">
    <source>
        <dbReference type="Proteomes" id="UP000185678"/>
    </source>
</evidence>
<sequence>MTFVPMTRRTLLSLTLTGAASLFTLPRRGQAAAHPRRVISIGAPVTEIVYALGGGAQVVAVDTTSRYPQQVDGLPHVGYMRTLAAEGLLSLSPDLILAQDGSGPATVLDQMAAAGVTVTLVPEVPTLPGLLDKVQLIARSLGLQDAGQRLGEQLRQQLTPLEQQASTSHGLRGQSVLCLVHAGQGGPMAAGGGTVADTLIHLAGGINALRDVQDYRALSAEAALAMAPAVLVVSASSVQQAGGLEALLALPQIARTPAAQQRRVAVVEGSLLLGLGPRTPQAVQMIATA</sequence>
<dbReference type="InterPro" id="IPR050902">
    <property type="entry name" value="ABC_Transporter_SBP"/>
</dbReference>
<reference evidence="2 3" key="1">
    <citation type="submission" date="2017-01" db="EMBL/GenBank/DDBJ databases">
        <authorList>
            <person name="Mah S.A."/>
            <person name="Swanson W.J."/>
            <person name="Moy G.W."/>
            <person name="Vacquier V.D."/>
        </authorList>
    </citation>
    <scope>NUCLEOTIDE SEQUENCE [LARGE SCALE GENOMIC DNA]</scope>
    <source>
        <strain evidence="2 3">DSM 11589</strain>
    </source>
</reference>
<dbReference type="STRING" id="80876.SAMN05421779_103128"/>
<dbReference type="OrthoDB" id="9797736at2"/>
<proteinExistence type="predicted"/>
<dbReference type="PROSITE" id="PS50983">
    <property type="entry name" value="FE_B12_PBP"/>
    <property type="match status" value="1"/>
</dbReference>